<dbReference type="SUPFAM" id="SSF52949">
    <property type="entry name" value="Macro domain-like"/>
    <property type="match status" value="1"/>
</dbReference>
<dbReference type="GeneID" id="28738044"/>
<keyword evidence="5" id="KW-0904">Protein phosphatase</keyword>
<keyword evidence="9" id="KW-1185">Reference proteome</keyword>
<dbReference type="GO" id="GO:0140291">
    <property type="term" value="P:peptidyl-glutamate ADP-deribosylation"/>
    <property type="evidence" value="ECO:0007669"/>
    <property type="project" value="TreeGrafter"/>
</dbReference>
<evidence type="ECO:0000259" key="7">
    <source>
        <dbReference type="Pfam" id="PF01661"/>
    </source>
</evidence>
<dbReference type="InterPro" id="IPR043472">
    <property type="entry name" value="Macro_dom-like"/>
</dbReference>
<dbReference type="VEuPathDB" id="FungiDB:AB675_5915"/>
<evidence type="ECO:0000313" key="9">
    <source>
        <dbReference type="Proteomes" id="UP000038010"/>
    </source>
</evidence>
<comment type="function">
    <text evidence="1">Highly specific phosphatase involved in the metabolism of ADP-ribose 1''-phosphate (Appr1p) which is produced as a consequence of tRNA splicing.</text>
</comment>
<comment type="catalytic activity">
    <reaction evidence="6">
        <text>ADP-alpha-D-ribose 1''-phosphate + H2O = ADP-D-ribose + phosphate</text>
        <dbReference type="Rhea" id="RHEA:25029"/>
        <dbReference type="ChEBI" id="CHEBI:15377"/>
        <dbReference type="ChEBI" id="CHEBI:43474"/>
        <dbReference type="ChEBI" id="CHEBI:57967"/>
        <dbReference type="ChEBI" id="CHEBI:58753"/>
        <dbReference type="EC" id="3.1.3.84"/>
    </reaction>
</comment>
<dbReference type="Proteomes" id="UP000038010">
    <property type="component" value="Unassembled WGS sequence"/>
</dbReference>
<evidence type="ECO:0000256" key="3">
    <source>
        <dbReference type="ARBA" id="ARBA00012983"/>
    </source>
</evidence>
<feature type="domain" description="Macro" evidence="7">
    <location>
        <begin position="28"/>
        <end position="76"/>
    </location>
</feature>
<dbReference type="Pfam" id="PF01661">
    <property type="entry name" value="Macro"/>
    <property type="match status" value="1"/>
</dbReference>
<evidence type="ECO:0000256" key="4">
    <source>
        <dbReference type="ARBA" id="ARBA00019744"/>
    </source>
</evidence>
<evidence type="ECO:0000256" key="1">
    <source>
        <dbReference type="ARBA" id="ARBA00002432"/>
    </source>
</evidence>
<dbReference type="AlphaFoldDB" id="A0A0N1P084"/>
<dbReference type="RefSeq" id="XP_017998703.1">
    <property type="nucleotide sequence ID" value="XM_018146164.1"/>
</dbReference>
<sequence length="186" mass="20556">MAPSNGKFVIDAVTGDVVEEVPNGGVLVHACNCIGNWGAGVALHLKKHFPEAYKLQYEYCQERTHEELMGSCLVILPQDEDSKAIGKEVYIACLFTSHGYGRKNSKTKNPGLSKKADVLTATKTALEDLRKQLDQLHSKGESDRVLEITSVKFNAGSFKVPWEETQLQIEEAFKDYGGTWIVVSPK</sequence>
<evidence type="ECO:0000313" key="8">
    <source>
        <dbReference type="EMBL" id="KPI38740.1"/>
    </source>
</evidence>
<dbReference type="InterPro" id="IPR050892">
    <property type="entry name" value="ADP-ribose_metab_enzymes"/>
</dbReference>
<reference evidence="8 9" key="1">
    <citation type="submission" date="2015-06" db="EMBL/GenBank/DDBJ databases">
        <title>Draft genome of the ant-associated black yeast Phialophora attae CBS 131958.</title>
        <authorList>
            <person name="Moreno L.F."/>
            <person name="Stielow B.J."/>
            <person name="de Hoog S."/>
            <person name="Vicente V.A."/>
            <person name="Weiss V.A."/>
            <person name="de Vries M."/>
            <person name="Cruz L.M."/>
            <person name="Souza E.M."/>
        </authorList>
    </citation>
    <scope>NUCLEOTIDE SEQUENCE [LARGE SCALE GENOMIC DNA]</scope>
    <source>
        <strain evidence="8 9">CBS 131958</strain>
    </source>
</reference>
<organism evidence="8 9">
    <name type="scientific">Cyphellophora attinorum</name>
    <dbReference type="NCBI Taxonomy" id="1664694"/>
    <lineage>
        <taxon>Eukaryota</taxon>
        <taxon>Fungi</taxon>
        <taxon>Dikarya</taxon>
        <taxon>Ascomycota</taxon>
        <taxon>Pezizomycotina</taxon>
        <taxon>Eurotiomycetes</taxon>
        <taxon>Chaetothyriomycetidae</taxon>
        <taxon>Chaetothyriales</taxon>
        <taxon>Cyphellophoraceae</taxon>
        <taxon>Cyphellophora</taxon>
    </lineage>
</organism>
<dbReference type="PANTHER" id="PTHR12521">
    <property type="entry name" value="PROTEIN C6ORF130"/>
    <property type="match status" value="1"/>
</dbReference>
<keyword evidence="5" id="KW-0378">Hydrolase</keyword>
<dbReference type="Gene3D" id="3.40.220.10">
    <property type="entry name" value="Leucine Aminopeptidase, subunit E, domain 1"/>
    <property type="match status" value="1"/>
</dbReference>
<dbReference type="OrthoDB" id="2155246at2759"/>
<dbReference type="STRING" id="1664694.A0A0N1P084"/>
<accession>A0A0N1P084</accession>
<dbReference type="EC" id="3.1.3.84" evidence="3"/>
<dbReference type="PANTHER" id="PTHR12521:SF0">
    <property type="entry name" value="ADP-RIBOSE GLYCOHYDROLASE OARD1"/>
    <property type="match status" value="1"/>
</dbReference>
<comment type="caution">
    <text evidence="8">The sequence shown here is derived from an EMBL/GenBank/DDBJ whole genome shotgun (WGS) entry which is preliminary data.</text>
</comment>
<gene>
    <name evidence="8" type="ORF">AB675_5915</name>
</gene>
<evidence type="ECO:0000256" key="5">
    <source>
        <dbReference type="ARBA" id="ARBA00022912"/>
    </source>
</evidence>
<proteinExistence type="inferred from homology"/>
<dbReference type="InterPro" id="IPR002589">
    <property type="entry name" value="Macro_dom"/>
</dbReference>
<name>A0A0N1P084_9EURO</name>
<dbReference type="GO" id="GO:0004721">
    <property type="term" value="F:phosphoprotein phosphatase activity"/>
    <property type="evidence" value="ECO:0007669"/>
    <property type="project" value="UniProtKB-KW"/>
</dbReference>
<evidence type="ECO:0000256" key="6">
    <source>
        <dbReference type="ARBA" id="ARBA00034427"/>
    </source>
</evidence>
<comment type="similarity">
    <text evidence="2">Belongs to the POA1 family.</text>
</comment>
<protein>
    <recommendedName>
        <fullName evidence="4">ADP-ribose 1''-phosphate phosphatase</fullName>
        <ecNumber evidence="3">3.1.3.84</ecNumber>
    </recommendedName>
</protein>
<dbReference type="EMBL" id="LFJN01000017">
    <property type="protein sequence ID" value="KPI38740.1"/>
    <property type="molecule type" value="Genomic_DNA"/>
</dbReference>
<evidence type="ECO:0000256" key="2">
    <source>
        <dbReference type="ARBA" id="ARBA00006575"/>
    </source>
</evidence>